<reference evidence="1" key="1">
    <citation type="submission" date="2018-05" db="EMBL/GenBank/DDBJ databases">
        <authorList>
            <person name="Lanie J.A."/>
            <person name="Ng W.-L."/>
            <person name="Kazmierczak K.M."/>
            <person name="Andrzejewski T.M."/>
            <person name="Davidsen T.M."/>
            <person name="Wayne K.J."/>
            <person name="Tettelin H."/>
            <person name="Glass J.I."/>
            <person name="Rusch D."/>
            <person name="Podicherti R."/>
            <person name="Tsui H.-C.T."/>
            <person name="Winkler M.E."/>
        </authorList>
    </citation>
    <scope>NUCLEOTIDE SEQUENCE</scope>
</reference>
<evidence type="ECO:0000313" key="1">
    <source>
        <dbReference type="EMBL" id="SUZ69142.1"/>
    </source>
</evidence>
<gene>
    <name evidence="1" type="ORF">METZ01_LOCUS21996</name>
</gene>
<dbReference type="EMBL" id="UINC01001053">
    <property type="protein sequence ID" value="SUZ69142.1"/>
    <property type="molecule type" value="Genomic_DNA"/>
</dbReference>
<dbReference type="AlphaFoldDB" id="A0A381PQ37"/>
<name>A0A381PQ37_9ZZZZ</name>
<organism evidence="1">
    <name type="scientific">marine metagenome</name>
    <dbReference type="NCBI Taxonomy" id="408172"/>
    <lineage>
        <taxon>unclassified sequences</taxon>
        <taxon>metagenomes</taxon>
        <taxon>ecological metagenomes</taxon>
    </lineage>
</organism>
<accession>A0A381PQ37</accession>
<proteinExistence type="predicted"/>
<sequence length="34" mass="4036">MKNHILIVEDEKDLLSTLQYNYSIFYTYPKLGGK</sequence>
<protein>
    <submittedName>
        <fullName evidence="1">Uncharacterized protein</fullName>
    </submittedName>
</protein>